<organism evidence="2 3">
    <name type="scientific">Fusarium flagelliforme</name>
    <dbReference type="NCBI Taxonomy" id="2675880"/>
    <lineage>
        <taxon>Eukaryota</taxon>
        <taxon>Fungi</taxon>
        <taxon>Dikarya</taxon>
        <taxon>Ascomycota</taxon>
        <taxon>Pezizomycotina</taxon>
        <taxon>Sordariomycetes</taxon>
        <taxon>Hypocreomycetidae</taxon>
        <taxon>Hypocreales</taxon>
        <taxon>Nectriaceae</taxon>
        <taxon>Fusarium</taxon>
        <taxon>Fusarium incarnatum-equiseti species complex</taxon>
    </lineage>
</organism>
<gene>
    <name evidence="2" type="ORF">FIE12Z_10072</name>
</gene>
<reference evidence="2 3" key="1">
    <citation type="journal article" date="2018" name="PLoS Pathog.">
        <title>Evolution of structural diversity of trichothecenes, a family of toxins produced by plant pathogenic and entomopathogenic fungi.</title>
        <authorList>
            <person name="Proctor R.H."/>
            <person name="McCormick S.P."/>
            <person name="Kim H.S."/>
            <person name="Cardoza R.E."/>
            <person name="Stanley A.M."/>
            <person name="Lindo L."/>
            <person name="Kelly A."/>
            <person name="Brown D.W."/>
            <person name="Lee T."/>
            <person name="Vaughan M.M."/>
            <person name="Alexander N.J."/>
            <person name="Busman M."/>
            <person name="Gutierrez S."/>
        </authorList>
    </citation>
    <scope>NUCLEOTIDE SEQUENCE [LARGE SCALE GENOMIC DNA]</scope>
    <source>
        <strain evidence="2 3">NRRL 13405</strain>
    </source>
</reference>
<evidence type="ECO:0000313" key="3">
    <source>
        <dbReference type="Proteomes" id="UP000265631"/>
    </source>
</evidence>
<protein>
    <submittedName>
        <fullName evidence="2">Uncharacterized protein</fullName>
    </submittedName>
</protein>
<feature type="compositionally biased region" description="Low complexity" evidence="1">
    <location>
        <begin position="360"/>
        <end position="371"/>
    </location>
</feature>
<comment type="caution">
    <text evidence="2">The sequence shown here is derived from an EMBL/GenBank/DDBJ whole genome shotgun (WGS) entry which is preliminary data.</text>
</comment>
<dbReference type="EMBL" id="PXXK01000343">
    <property type="protein sequence ID" value="RFN45696.1"/>
    <property type="molecule type" value="Genomic_DNA"/>
</dbReference>
<feature type="compositionally biased region" description="Acidic residues" evidence="1">
    <location>
        <begin position="376"/>
        <end position="387"/>
    </location>
</feature>
<feature type="region of interest" description="Disordered" evidence="1">
    <location>
        <begin position="82"/>
        <end position="229"/>
    </location>
</feature>
<evidence type="ECO:0000256" key="1">
    <source>
        <dbReference type="SAM" id="MobiDB-lite"/>
    </source>
</evidence>
<proteinExistence type="predicted"/>
<evidence type="ECO:0000313" key="2">
    <source>
        <dbReference type="EMBL" id="RFN45696.1"/>
    </source>
</evidence>
<feature type="compositionally biased region" description="Low complexity" evidence="1">
    <location>
        <begin position="333"/>
        <end position="346"/>
    </location>
</feature>
<accession>A0A395MCY3</accession>
<name>A0A395MCY3_9HYPO</name>
<feature type="compositionally biased region" description="Polar residues" evidence="1">
    <location>
        <begin position="212"/>
        <end position="229"/>
    </location>
</feature>
<feature type="region of interest" description="Disordered" evidence="1">
    <location>
        <begin position="329"/>
        <end position="389"/>
    </location>
</feature>
<dbReference type="AlphaFoldDB" id="A0A395MCY3"/>
<feature type="compositionally biased region" description="Polar residues" evidence="1">
    <location>
        <begin position="149"/>
        <end position="163"/>
    </location>
</feature>
<feature type="compositionally biased region" description="Polar residues" evidence="1">
    <location>
        <begin position="115"/>
        <end position="124"/>
    </location>
</feature>
<sequence length="476" mass="52197">MIHAGPQLLPHRLDRVTTQDNNGFSDQIMLPVSMTSYARPTSSIELVLPPQNAYLYRNKPLPLPPTIPSRQSSKARLPARFSAFPKTSGPGNDPKALPQQPPVVVPKALTRQRASRMSISGTTSLRERRSSQKIQQITGHDIGPGIDWTSPTTHAPYSPSISPKSIRDDSSSGYSISLDEPIFDDEPTPLASYQPRSSDSSMPPLEPDCDSVLSNQSYGAPESPTTHRGSISLQVEKTRRLSSIASTLAALDPTPNLDDPFDEDANWQAGSSYNYFSDLETADEYHRIATRLANNDKRQSVCGTSPLTRSRSSLSRRLSVSARSLFTRKRDPALSASSSRASLTAANHPTKGPYSPSIPPSSDAASVISPPRSTFEIDDDEELDGDDGSVRGVLKDFFSRRSEERSSVELGTPRSMPQIPEQTREHKTLSMSGVQVKDLLTSARDGARLIQVARGERRRTQLRTQIKVIPEEEVGR</sequence>
<keyword evidence="3" id="KW-1185">Reference proteome</keyword>
<feature type="region of interest" description="Disordered" evidence="1">
    <location>
        <begin position="402"/>
        <end position="421"/>
    </location>
</feature>
<dbReference type="Proteomes" id="UP000265631">
    <property type="component" value="Unassembled WGS sequence"/>
</dbReference>